<proteinExistence type="predicted"/>
<gene>
    <name evidence="1" type="ORF">E2C01_018926</name>
</gene>
<evidence type="ECO:0000313" key="1">
    <source>
        <dbReference type="EMBL" id="MPC25803.1"/>
    </source>
</evidence>
<reference evidence="1 2" key="1">
    <citation type="submission" date="2019-05" db="EMBL/GenBank/DDBJ databases">
        <title>Another draft genome of Portunus trituberculatus and its Hox gene families provides insights of decapod evolution.</title>
        <authorList>
            <person name="Jeong J.-H."/>
            <person name="Song I."/>
            <person name="Kim S."/>
            <person name="Choi T."/>
            <person name="Kim D."/>
            <person name="Ryu S."/>
            <person name="Kim W."/>
        </authorList>
    </citation>
    <scope>NUCLEOTIDE SEQUENCE [LARGE SCALE GENOMIC DNA]</scope>
    <source>
        <tissue evidence="1">Muscle</tissue>
    </source>
</reference>
<name>A0A5B7DXW5_PORTR</name>
<protein>
    <submittedName>
        <fullName evidence="1">Uncharacterized protein</fullName>
    </submittedName>
</protein>
<dbReference type="AlphaFoldDB" id="A0A5B7DXW5"/>
<comment type="caution">
    <text evidence="1">The sequence shown here is derived from an EMBL/GenBank/DDBJ whole genome shotgun (WGS) entry which is preliminary data.</text>
</comment>
<keyword evidence="2" id="KW-1185">Reference proteome</keyword>
<sequence>MDGLSGCLSVSRPSIQALHVPPPTILVDARIESALRCRFHFLSHSPCLWVCLRYLWDARQLAKISPSPPHPPLPLLFRPYSETPSFLNTTIFQGQKDN</sequence>
<accession>A0A5B7DXW5</accession>
<organism evidence="1 2">
    <name type="scientific">Portunus trituberculatus</name>
    <name type="common">Swimming crab</name>
    <name type="synonym">Neptunus trituberculatus</name>
    <dbReference type="NCBI Taxonomy" id="210409"/>
    <lineage>
        <taxon>Eukaryota</taxon>
        <taxon>Metazoa</taxon>
        <taxon>Ecdysozoa</taxon>
        <taxon>Arthropoda</taxon>
        <taxon>Crustacea</taxon>
        <taxon>Multicrustacea</taxon>
        <taxon>Malacostraca</taxon>
        <taxon>Eumalacostraca</taxon>
        <taxon>Eucarida</taxon>
        <taxon>Decapoda</taxon>
        <taxon>Pleocyemata</taxon>
        <taxon>Brachyura</taxon>
        <taxon>Eubrachyura</taxon>
        <taxon>Portunoidea</taxon>
        <taxon>Portunidae</taxon>
        <taxon>Portuninae</taxon>
        <taxon>Portunus</taxon>
    </lineage>
</organism>
<dbReference type="EMBL" id="VSRR010001512">
    <property type="protein sequence ID" value="MPC25803.1"/>
    <property type="molecule type" value="Genomic_DNA"/>
</dbReference>
<evidence type="ECO:0000313" key="2">
    <source>
        <dbReference type="Proteomes" id="UP000324222"/>
    </source>
</evidence>
<dbReference type="Proteomes" id="UP000324222">
    <property type="component" value="Unassembled WGS sequence"/>
</dbReference>